<accession>A0ACC0DXT5</accession>
<comment type="caution">
    <text evidence="1">The sequence shown here is derived from an EMBL/GenBank/DDBJ whole genome shotgun (WGS) entry which is preliminary data.</text>
</comment>
<name>A0ACC0DXT5_9BASI</name>
<reference evidence="2" key="1">
    <citation type="journal article" date="2018" name="BMC Genomics">
        <title>Genomic insights into host adaptation between the wheat stripe rust pathogen (Puccinia striiformis f. sp. tritici) and the barley stripe rust pathogen (Puccinia striiformis f. sp. hordei).</title>
        <authorList>
            <person name="Xia C."/>
            <person name="Wang M."/>
            <person name="Yin C."/>
            <person name="Cornejo O.E."/>
            <person name="Hulbert S.H."/>
            <person name="Chen X."/>
        </authorList>
    </citation>
    <scope>NUCLEOTIDE SEQUENCE [LARGE SCALE GENOMIC DNA]</scope>
    <source>
        <strain evidence="2">93-210</strain>
    </source>
</reference>
<organism evidence="1 2">
    <name type="scientific">Puccinia striiformis f. sp. tritici</name>
    <dbReference type="NCBI Taxonomy" id="168172"/>
    <lineage>
        <taxon>Eukaryota</taxon>
        <taxon>Fungi</taxon>
        <taxon>Dikarya</taxon>
        <taxon>Basidiomycota</taxon>
        <taxon>Pucciniomycotina</taxon>
        <taxon>Pucciniomycetes</taxon>
        <taxon>Pucciniales</taxon>
        <taxon>Pucciniaceae</taxon>
        <taxon>Puccinia</taxon>
    </lineage>
</organism>
<reference evidence="2" key="2">
    <citation type="journal article" date="2018" name="Mol. Plant Microbe Interact.">
        <title>Genome sequence resources for the wheat stripe rust pathogen (Puccinia striiformis f. sp. tritici) and the barley stripe rust pathogen (Puccinia striiformis f. sp. hordei).</title>
        <authorList>
            <person name="Xia C."/>
            <person name="Wang M."/>
            <person name="Yin C."/>
            <person name="Cornejo O.E."/>
            <person name="Hulbert S.H."/>
            <person name="Chen X."/>
        </authorList>
    </citation>
    <scope>NUCLEOTIDE SEQUENCE [LARGE SCALE GENOMIC DNA]</scope>
    <source>
        <strain evidence="2">93-210</strain>
    </source>
</reference>
<proteinExistence type="predicted"/>
<sequence length="93" mass="10463">MTSNQLALVNRLVGDVGDDLEGILKLLNRIEHSHQLGYSYQVSYTFISLLIFRIPIILVIESTSRSGLILGKLSLVLLYITLTNYLRLCNKAL</sequence>
<feature type="non-terminal residue" evidence="1">
    <location>
        <position position="93"/>
    </location>
</feature>
<evidence type="ECO:0000313" key="2">
    <source>
        <dbReference type="Proteomes" id="UP001060170"/>
    </source>
</evidence>
<protein>
    <submittedName>
        <fullName evidence="1">Uncharacterized protein</fullName>
    </submittedName>
</protein>
<reference evidence="1 2" key="3">
    <citation type="journal article" date="2022" name="Microbiol. Spectr.">
        <title>Folding features and dynamics of 3D genome architecture in plant fungal pathogens.</title>
        <authorList>
            <person name="Xia C."/>
        </authorList>
    </citation>
    <scope>NUCLEOTIDE SEQUENCE [LARGE SCALE GENOMIC DNA]</scope>
    <source>
        <strain evidence="1 2">93-210</strain>
    </source>
</reference>
<keyword evidence="2" id="KW-1185">Reference proteome</keyword>
<dbReference type="EMBL" id="CM045877">
    <property type="protein sequence ID" value="KAI7940884.1"/>
    <property type="molecule type" value="Genomic_DNA"/>
</dbReference>
<gene>
    <name evidence="1" type="ORF">MJO28_013169</name>
</gene>
<dbReference type="Proteomes" id="UP001060170">
    <property type="component" value="Chromosome 13"/>
</dbReference>
<evidence type="ECO:0000313" key="1">
    <source>
        <dbReference type="EMBL" id="KAI7940884.1"/>
    </source>
</evidence>